<dbReference type="RefSeq" id="WP_014438056.1">
    <property type="nucleotide sequence ID" value="NC_017080.1"/>
</dbReference>
<keyword evidence="1" id="KW-0812">Transmembrane</keyword>
<gene>
    <name evidence="2" type="ordered locus">PSMK_26840</name>
</gene>
<evidence type="ECO:0000313" key="3">
    <source>
        <dbReference type="Proteomes" id="UP000007881"/>
    </source>
</evidence>
<organism evidence="2 3">
    <name type="scientific">Phycisphaera mikurensis (strain NBRC 102666 / KCTC 22515 / FYK2301M01)</name>
    <dbReference type="NCBI Taxonomy" id="1142394"/>
    <lineage>
        <taxon>Bacteria</taxon>
        <taxon>Pseudomonadati</taxon>
        <taxon>Planctomycetota</taxon>
        <taxon>Phycisphaerae</taxon>
        <taxon>Phycisphaerales</taxon>
        <taxon>Phycisphaeraceae</taxon>
        <taxon>Phycisphaera</taxon>
    </lineage>
</organism>
<dbReference type="EMBL" id="AP012338">
    <property type="protein sequence ID" value="BAM04843.1"/>
    <property type="molecule type" value="Genomic_DNA"/>
</dbReference>
<sequence length="364" mass="36255">MAKMFYTLEEASERLGLDEEAIKALAQEGQLQQFRDRDKLMFKREQIDDMADSSGSSQAIPLSGLQLDDDGADQTRLDSTGLGATGMGNSGLEGTGITLLDDSDDSVIRAADDTNAATSLGADLDAFDSGSSAGRSAMEGTGVSVFDAGEVDDADPMAQTAMTAGIDDEELALESVGSGSGLLDLTRESDDTSLGAELLDEIYPGGSATGESAFAMESSVGSSGVFDGAMGMDTGAGASGPSGLEHLGASGTGSVASSAVFTSPSADDSVAGVHSTPMMASGADEGYDPVGSGMSAGLLFAALLALGIGLAVSASAAMGYRSTLLDVFIGDGGATGRFLLFGGLLILAVVLGVVGTVVGKAAAR</sequence>
<accession>I0IHV5</accession>
<reference evidence="2 3" key="1">
    <citation type="submission" date="2012-02" db="EMBL/GenBank/DDBJ databases">
        <title>Complete genome sequence of Phycisphaera mikurensis NBRC 102666.</title>
        <authorList>
            <person name="Ankai A."/>
            <person name="Hosoyama A."/>
            <person name="Terui Y."/>
            <person name="Sekine M."/>
            <person name="Fukai R."/>
            <person name="Kato Y."/>
            <person name="Nakamura S."/>
            <person name="Yamada-Narita S."/>
            <person name="Kawakoshi A."/>
            <person name="Fukunaga Y."/>
            <person name="Yamazaki S."/>
            <person name="Fujita N."/>
        </authorList>
    </citation>
    <scope>NUCLEOTIDE SEQUENCE [LARGE SCALE GENOMIC DNA]</scope>
    <source>
        <strain evidence="3">NBRC 102666 / KCTC 22515 / FYK2301M01</strain>
    </source>
</reference>
<keyword evidence="1" id="KW-0472">Membrane</keyword>
<evidence type="ECO:0000313" key="2">
    <source>
        <dbReference type="EMBL" id="BAM04843.1"/>
    </source>
</evidence>
<keyword evidence="1" id="KW-1133">Transmembrane helix</keyword>
<dbReference type="OrthoDB" id="283946at2"/>
<dbReference type="HOGENOM" id="CLU_760431_0_0_0"/>
<evidence type="ECO:0000256" key="1">
    <source>
        <dbReference type="SAM" id="Phobius"/>
    </source>
</evidence>
<feature type="transmembrane region" description="Helical" evidence="1">
    <location>
        <begin position="298"/>
        <end position="318"/>
    </location>
</feature>
<dbReference type="KEGG" id="phm:PSMK_26840"/>
<dbReference type="AlphaFoldDB" id="I0IHV5"/>
<proteinExistence type="predicted"/>
<feature type="transmembrane region" description="Helical" evidence="1">
    <location>
        <begin position="338"/>
        <end position="358"/>
    </location>
</feature>
<dbReference type="Proteomes" id="UP000007881">
    <property type="component" value="Chromosome"/>
</dbReference>
<name>I0IHV5_PHYMF</name>
<protein>
    <recommendedName>
        <fullName evidence="4">Helix-turn-helix domain-containing protein</fullName>
    </recommendedName>
</protein>
<evidence type="ECO:0008006" key="4">
    <source>
        <dbReference type="Google" id="ProtNLM"/>
    </source>
</evidence>
<keyword evidence="3" id="KW-1185">Reference proteome</keyword>